<dbReference type="EMBL" id="CP113797">
    <property type="protein sequence ID" value="WAL58108.1"/>
    <property type="molecule type" value="Genomic_DNA"/>
</dbReference>
<name>A0A9E8Z7W7_9CYAN</name>
<dbReference type="GO" id="GO:0016763">
    <property type="term" value="F:pentosyltransferase activity"/>
    <property type="evidence" value="ECO:0007669"/>
    <property type="project" value="TreeGrafter"/>
</dbReference>
<dbReference type="GO" id="GO:0005886">
    <property type="term" value="C:plasma membrane"/>
    <property type="evidence" value="ECO:0007669"/>
    <property type="project" value="UniProtKB-SubCell"/>
</dbReference>
<feature type="transmembrane region" description="Helical" evidence="8">
    <location>
        <begin position="386"/>
        <end position="410"/>
    </location>
</feature>
<feature type="transmembrane region" description="Helical" evidence="8">
    <location>
        <begin position="236"/>
        <end position="255"/>
    </location>
</feature>
<keyword evidence="10" id="KW-1185">Reference proteome</keyword>
<evidence type="ECO:0000256" key="3">
    <source>
        <dbReference type="ARBA" id="ARBA00022676"/>
    </source>
</evidence>
<feature type="transmembrane region" description="Helical" evidence="8">
    <location>
        <begin position="327"/>
        <end position="347"/>
    </location>
</feature>
<gene>
    <name evidence="9" type="ORF">OXH18_12975</name>
</gene>
<evidence type="ECO:0000256" key="5">
    <source>
        <dbReference type="ARBA" id="ARBA00022692"/>
    </source>
</evidence>
<keyword evidence="3 9" id="KW-0328">Glycosyltransferase</keyword>
<evidence type="ECO:0000313" key="10">
    <source>
        <dbReference type="Proteomes" id="UP001163152"/>
    </source>
</evidence>
<organism evidence="9 10">
    <name type="scientific">Thermocoleostomius sinensis A174</name>
    <dbReference type="NCBI Taxonomy" id="2016057"/>
    <lineage>
        <taxon>Bacteria</taxon>
        <taxon>Bacillati</taxon>
        <taxon>Cyanobacteriota</taxon>
        <taxon>Cyanophyceae</taxon>
        <taxon>Oculatellales</taxon>
        <taxon>Oculatellaceae</taxon>
        <taxon>Thermocoleostomius</taxon>
    </lineage>
</organism>
<evidence type="ECO:0000256" key="4">
    <source>
        <dbReference type="ARBA" id="ARBA00022679"/>
    </source>
</evidence>
<evidence type="ECO:0000256" key="2">
    <source>
        <dbReference type="ARBA" id="ARBA00022475"/>
    </source>
</evidence>
<sequence>MRRIVSVSLIFIGLGLCFRFAHLERHVYWYDETFTSLRSAGYTEAEIVEQFSQSSIVTIAALQTFQQPHPRRQLSDTWHSLAVEDTQHPPLYYSLSYGWMRWVGHSVFAMRLLPAIFSALTFPSVYWLCWELFVGRTRKETNQLQVTWMAVALVAVSPFHLLYAQEARQYSLWTMTTVLATASLLRAIRVNSTVSWSIYAVTLTASFYTFLFTGLMAIAHGLYLFSLATFRLSHTVVAYLVATLLAVVAFLPWLWTVATQVAQIRTVTGWTETTRSWTSLASSWASMLGRLFYDRSDTVVDRLIQSGIIVLIGVAFYHLIRQTPKPIWLLVVMITGVPILALIIPDLLLGGARSTAPRYLIPALLGIELAMAHFLASILCNRRWRWITVAILAGGLVSCLTIHQASTWWIKPHNSDNVAIAQLVNQAVSPLLISDAETADLLSLSYVLPANTPLFIRPRCYTCNQPTTKEINPFILNIPEKYTDIFLFHPRPTKEWRHSIEHLSAYTIQPLPSGGSNPSLWQLKFKAELKRPLLQKRNNTKDD</sequence>
<dbReference type="Proteomes" id="UP001163152">
    <property type="component" value="Chromosome"/>
</dbReference>
<dbReference type="PANTHER" id="PTHR33908:SF3">
    <property type="entry name" value="UNDECAPRENYL PHOSPHATE-ALPHA-4-AMINO-4-DEOXY-L-ARABINOSE ARABINOSYL TRANSFERASE"/>
    <property type="match status" value="1"/>
</dbReference>
<evidence type="ECO:0000256" key="8">
    <source>
        <dbReference type="SAM" id="Phobius"/>
    </source>
</evidence>
<dbReference type="GO" id="GO:0010041">
    <property type="term" value="P:response to iron(III) ion"/>
    <property type="evidence" value="ECO:0007669"/>
    <property type="project" value="TreeGrafter"/>
</dbReference>
<dbReference type="RefSeq" id="WP_268607504.1">
    <property type="nucleotide sequence ID" value="NZ_CP113797.1"/>
</dbReference>
<feature type="transmembrane region" description="Helical" evidence="8">
    <location>
        <begin position="359"/>
        <end position="379"/>
    </location>
</feature>
<dbReference type="KEGG" id="tsin:OXH18_12975"/>
<feature type="transmembrane region" description="Helical" evidence="8">
    <location>
        <begin position="112"/>
        <end position="134"/>
    </location>
</feature>
<feature type="transmembrane region" description="Helical" evidence="8">
    <location>
        <begin position="299"/>
        <end position="320"/>
    </location>
</feature>
<keyword evidence="4 9" id="KW-0808">Transferase</keyword>
<reference evidence="9" key="1">
    <citation type="submission" date="2022-12" db="EMBL/GenBank/DDBJ databases">
        <title>Polyphasic identification of a Novel Hot-Spring Cyanobacterium Ocullathermofonsia sinensis gen nov. sp. nov. and Genomic Insights on its Adaptations to the Thermal Habitat.</title>
        <authorList>
            <person name="Daroch M."/>
            <person name="Tang J."/>
            <person name="Jiang Y."/>
        </authorList>
    </citation>
    <scope>NUCLEOTIDE SEQUENCE</scope>
    <source>
        <strain evidence="9">PKUAC-SCTA174</strain>
    </source>
</reference>
<feature type="transmembrane region" description="Helical" evidence="8">
    <location>
        <begin position="170"/>
        <end position="188"/>
    </location>
</feature>
<dbReference type="AlphaFoldDB" id="A0A9E8Z7W7"/>
<comment type="subcellular location">
    <subcellularLocation>
        <location evidence="1">Cell membrane</location>
        <topology evidence="1">Multi-pass membrane protein</topology>
    </subcellularLocation>
</comment>
<keyword evidence="6 8" id="KW-1133">Transmembrane helix</keyword>
<protein>
    <submittedName>
        <fullName evidence="9">Glycosyltransferase family 39 protein</fullName>
        <ecNumber evidence="9">2.4.-.-</ecNumber>
    </submittedName>
</protein>
<evidence type="ECO:0000313" key="9">
    <source>
        <dbReference type="EMBL" id="WAL58108.1"/>
    </source>
</evidence>
<dbReference type="PANTHER" id="PTHR33908">
    <property type="entry name" value="MANNOSYLTRANSFERASE YKCB-RELATED"/>
    <property type="match status" value="1"/>
</dbReference>
<evidence type="ECO:0000256" key="6">
    <source>
        <dbReference type="ARBA" id="ARBA00022989"/>
    </source>
</evidence>
<feature type="transmembrane region" description="Helical" evidence="8">
    <location>
        <begin position="146"/>
        <end position="164"/>
    </location>
</feature>
<evidence type="ECO:0000256" key="1">
    <source>
        <dbReference type="ARBA" id="ARBA00004651"/>
    </source>
</evidence>
<accession>A0A9E8Z7W7</accession>
<evidence type="ECO:0000256" key="7">
    <source>
        <dbReference type="ARBA" id="ARBA00023136"/>
    </source>
</evidence>
<dbReference type="EC" id="2.4.-.-" evidence="9"/>
<proteinExistence type="predicted"/>
<keyword evidence="7 8" id="KW-0472">Membrane</keyword>
<dbReference type="InterPro" id="IPR050297">
    <property type="entry name" value="LipidA_mod_glycosyltrf_83"/>
</dbReference>
<keyword evidence="5 8" id="KW-0812">Transmembrane</keyword>
<keyword evidence="2" id="KW-1003">Cell membrane</keyword>
<dbReference type="GO" id="GO:0009103">
    <property type="term" value="P:lipopolysaccharide biosynthetic process"/>
    <property type="evidence" value="ECO:0007669"/>
    <property type="project" value="UniProtKB-ARBA"/>
</dbReference>
<feature type="transmembrane region" description="Helical" evidence="8">
    <location>
        <begin position="200"/>
        <end position="224"/>
    </location>
</feature>